<dbReference type="PANTHER" id="PTHR34095">
    <property type="entry name" value="39S RIBOSOMAL PROTEIN L55, MITOCHONDRIAL"/>
    <property type="match status" value="1"/>
</dbReference>
<accession>A0A6P7HT88</accession>
<dbReference type="FunCoup" id="A0A6P7HT88">
    <property type="interactions" value="922"/>
</dbReference>
<dbReference type="GO" id="GO:0003735">
    <property type="term" value="F:structural constituent of ribosome"/>
    <property type="evidence" value="ECO:0007669"/>
    <property type="project" value="InterPro"/>
</dbReference>
<dbReference type="InterPro" id="IPR018615">
    <property type="entry name" value="Ribosomal_mL55"/>
</dbReference>
<protein>
    <submittedName>
        <fullName evidence="2">Large ribosomal subunit protein mL55</fullName>
    </submittedName>
</protein>
<dbReference type="OrthoDB" id="9986315at2759"/>
<dbReference type="GO" id="GO:0005762">
    <property type="term" value="C:mitochondrial large ribosomal subunit"/>
    <property type="evidence" value="ECO:0007669"/>
    <property type="project" value="InterPro"/>
</dbReference>
<organism evidence="1 2">
    <name type="scientific">Parambassis ranga</name>
    <name type="common">Indian glassy fish</name>
    <dbReference type="NCBI Taxonomy" id="210632"/>
    <lineage>
        <taxon>Eukaryota</taxon>
        <taxon>Metazoa</taxon>
        <taxon>Chordata</taxon>
        <taxon>Craniata</taxon>
        <taxon>Vertebrata</taxon>
        <taxon>Euteleostomi</taxon>
        <taxon>Actinopterygii</taxon>
        <taxon>Neopterygii</taxon>
        <taxon>Teleostei</taxon>
        <taxon>Neoteleostei</taxon>
        <taxon>Acanthomorphata</taxon>
        <taxon>Ovalentaria</taxon>
        <taxon>Ambassidae</taxon>
        <taxon>Parambassis</taxon>
    </lineage>
</organism>
<dbReference type="Pfam" id="PF09776">
    <property type="entry name" value="Mitoc_L55"/>
    <property type="match status" value="1"/>
</dbReference>
<dbReference type="PANTHER" id="PTHR34095:SF1">
    <property type="entry name" value="LARGE RIBOSOMAL SUBUNIT PROTEIN ML55"/>
    <property type="match status" value="1"/>
</dbReference>
<dbReference type="RefSeq" id="XP_028258915.1">
    <property type="nucleotide sequence ID" value="XM_028403114.1"/>
</dbReference>
<dbReference type="CTD" id="128308"/>
<sequence length="132" mass="15462">MFLRTYLAPPRLFSWCISSVLTQTGCQSLLAQRGRIPVAPLSSNRTAIVRCGRQKYERLYPILLVRPDGSTITIRYKEPRCILTMPVNLSTLSEEERRARLKKREVKKTKMQTAVQFEDDFRAEKYSHLWKK</sequence>
<keyword evidence="1" id="KW-1185">Reference proteome</keyword>
<dbReference type="AlphaFoldDB" id="A0A6P7HT88"/>
<evidence type="ECO:0000313" key="2">
    <source>
        <dbReference type="RefSeq" id="XP_028258915.1"/>
    </source>
</evidence>
<dbReference type="GO" id="GO:0006412">
    <property type="term" value="P:translation"/>
    <property type="evidence" value="ECO:0007669"/>
    <property type="project" value="TreeGrafter"/>
</dbReference>
<reference evidence="2" key="1">
    <citation type="submission" date="2025-08" db="UniProtKB">
        <authorList>
            <consortium name="RefSeq"/>
        </authorList>
    </citation>
    <scope>IDENTIFICATION</scope>
</reference>
<dbReference type="Gene3D" id="6.20.130.20">
    <property type="entry name" value="Mitochondrial ribosomal protein L55"/>
    <property type="match status" value="1"/>
</dbReference>
<gene>
    <name evidence="2" type="primary">mrpl55</name>
</gene>
<proteinExistence type="predicted"/>
<name>A0A6P7HT88_9TELE</name>
<evidence type="ECO:0000313" key="1">
    <source>
        <dbReference type="Proteomes" id="UP000515145"/>
    </source>
</evidence>
<dbReference type="InParanoid" id="A0A6P7HT88"/>
<dbReference type="GeneID" id="114434143"/>
<dbReference type="InterPro" id="IPR044884">
    <property type="entry name" value="Ribosomal_mL55_sf"/>
</dbReference>
<dbReference type="Proteomes" id="UP000515145">
    <property type="component" value="Chromosome 4"/>
</dbReference>